<dbReference type="Pfam" id="PF00005">
    <property type="entry name" value="ABC_tran"/>
    <property type="match status" value="2"/>
</dbReference>
<dbReference type="InterPro" id="IPR003439">
    <property type="entry name" value="ABC_transporter-like_ATP-bd"/>
</dbReference>
<dbReference type="GO" id="GO:0016887">
    <property type="term" value="F:ATP hydrolysis activity"/>
    <property type="evidence" value="ECO:0007669"/>
    <property type="project" value="InterPro"/>
</dbReference>
<keyword evidence="4 7" id="KW-0067">ATP-binding</keyword>
<keyword evidence="1" id="KW-0813">Transport</keyword>
<evidence type="ECO:0000256" key="3">
    <source>
        <dbReference type="ARBA" id="ARBA00022741"/>
    </source>
</evidence>
<comment type="caution">
    <text evidence="7">The sequence shown here is derived from an EMBL/GenBank/DDBJ whole genome shotgun (WGS) entry which is preliminary data.</text>
</comment>
<gene>
    <name evidence="7" type="ORF">ADK41_32800</name>
</gene>
<organism evidence="7 8">
    <name type="scientific">Streptomyces caelestis</name>
    <dbReference type="NCBI Taxonomy" id="36816"/>
    <lineage>
        <taxon>Bacteria</taxon>
        <taxon>Bacillati</taxon>
        <taxon>Actinomycetota</taxon>
        <taxon>Actinomycetes</taxon>
        <taxon>Kitasatosporales</taxon>
        <taxon>Streptomycetaceae</taxon>
        <taxon>Streptomyces</taxon>
    </lineage>
</organism>
<dbReference type="RefSeq" id="WP_030824054.1">
    <property type="nucleotide sequence ID" value="NZ_LGCN01000240.1"/>
</dbReference>
<dbReference type="InterPro" id="IPR027417">
    <property type="entry name" value="P-loop_NTPase"/>
</dbReference>
<name>A0A0M8QDR1_9ACTN</name>
<dbReference type="Proteomes" id="UP000037773">
    <property type="component" value="Unassembled WGS sequence"/>
</dbReference>
<reference evidence="7 8" key="1">
    <citation type="submission" date="2015-07" db="EMBL/GenBank/DDBJ databases">
        <authorList>
            <person name="Noorani M."/>
        </authorList>
    </citation>
    <scope>NUCLEOTIDE SEQUENCE [LARGE SCALE GENOMIC DNA]</scope>
    <source>
        <strain evidence="7 8">NRRL B-24567</strain>
    </source>
</reference>
<dbReference type="PANTHER" id="PTHR43790:SF9">
    <property type="entry name" value="GALACTOFURANOSE TRANSPORTER ATP-BINDING PROTEIN YTFR"/>
    <property type="match status" value="1"/>
</dbReference>
<dbReference type="CDD" id="cd03216">
    <property type="entry name" value="ABC_Carb_Monos_I"/>
    <property type="match status" value="1"/>
</dbReference>
<dbReference type="PANTHER" id="PTHR43790">
    <property type="entry name" value="CARBOHYDRATE TRANSPORT ATP-BINDING PROTEIN MG119-RELATED"/>
    <property type="match status" value="1"/>
</dbReference>
<sequence length="531" mass="55350">MADTATAPAHGSGEPVPVTEATGISKRYGATVALRDARITVAPGEAHALVGRNGAGKSTLVSVLTGLQAPDTGTLRFSGAPAPAVGDIDAWRSRVACVYQRSTIIPGLTVAENLFLNRQSDGALRPIRWKELHRRAEELLAEYGVDVDAAARAGDLTVEQRQFVEIARALSFGTRFIILDEPTAKLDARGISRLFDKLRALRRQGVAFLFISHHLREVYELCGTVTVYRDAAHILTAPVAELGHRALVEAMTGEPTAGGPARVAVPSGSGTGAGDVLTVEGLTLEDGCRDLSLSVRAGEVLGLAGAAASGNVRVAEAIAGLHRAEAGGITVAGRPVHAGSVPSALAAGVGLVPEDRHLQGLVHHRSVAENATLTVTSQLGPFGTVLPRRSGRFAQRMIEDLDIKTPGAATPVSALSGGNQQKVVVARALATDPRVLVAIRPTNGVDVKSKEFLLDRIRRVADAGKAALIVSDELDDLKACDRVLVMFHGRVVAEFGPGWQDEQVVAAMEGVAGAPCAAATSGSLATDVHGR</sequence>
<dbReference type="SMART" id="SM00382">
    <property type="entry name" value="AAA"/>
    <property type="match status" value="1"/>
</dbReference>
<dbReference type="PROSITE" id="PS50893">
    <property type="entry name" value="ABC_TRANSPORTER_2"/>
    <property type="match status" value="2"/>
</dbReference>
<dbReference type="InterPro" id="IPR017871">
    <property type="entry name" value="ABC_transporter-like_CS"/>
</dbReference>
<dbReference type="InterPro" id="IPR050107">
    <property type="entry name" value="ABC_carbohydrate_import_ATPase"/>
</dbReference>
<dbReference type="PATRIC" id="fig|36816.3.peg.7121"/>
<dbReference type="EMBL" id="LGCN01000240">
    <property type="protein sequence ID" value="KOT30603.1"/>
    <property type="molecule type" value="Genomic_DNA"/>
</dbReference>
<dbReference type="InterPro" id="IPR003593">
    <property type="entry name" value="AAA+_ATPase"/>
</dbReference>
<evidence type="ECO:0000256" key="4">
    <source>
        <dbReference type="ARBA" id="ARBA00022840"/>
    </source>
</evidence>
<proteinExistence type="predicted"/>
<evidence type="ECO:0000259" key="6">
    <source>
        <dbReference type="PROSITE" id="PS50893"/>
    </source>
</evidence>
<dbReference type="PROSITE" id="PS00211">
    <property type="entry name" value="ABC_TRANSPORTER_1"/>
    <property type="match status" value="1"/>
</dbReference>
<evidence type="ECO:0000313" key="8">
    <source>
        <dbReference type="Proteomes" id="UP000037773"/>
    </source>
</evidence>
<keyword evidence="8" id="KW-1185">Reference proteome</keyword>
<evidence type="ECO:0000313" key="7">
    <source>
        <dbReference type="EMBL" id="KOT30603.1"/>
    </source>
</evidence>
<dbReference type="OrthoDB" id="8416490at2"/>
<evidence type="ECO:0000256" key="1">
    <source>
        <dbReference type="ARBA" id="ARBA00022448"/>
    </source>
</evidence>
<keyword evidence="3" id="KW-0547">Nucleotide-binding</keyword>
<feature type="domain" description="ABC transporter" evidence="6">
    <location>
        <begin position="271"/>
        <end position="513"/>
    </location>
</feature>
<dbReference type="SUPFAM" id="SSF52540">
    <property type="entry name" value="P-loop containing nucleoside triphosphate hydrolases"/>
    <property type="match status" value="2"/>
</dbReference>
<dbReference type="CDD" id="cd03215">
    <property type="entry name" value="ABC_Carb_Monos_II"/>
    <property type="match status" value="1"/>
</dbReference>
<accession>A0A0M8QDR1</accession>
<feature type="region of interest" description="Disordered" evidence="5">
    <location>
        <begin position="1"/>
        <end position="20"/>
    </location>
</feature>
<dbReference type="AlphaFoldDB" id="A0A0M8QDR1"/>
<dbReference type="GO" id="GO:0005524">
    <property type="term" value="F:ATP binding"/>
    <property type="evidence" value="ECO:0007669"/>
    <property type="project" value="UniProtKB-KW"/>
</dbReference>
<evidence type="ECO:0000256" key="2">
    <source>
        <dbReference type="ARBA" id="ARBA00022737"/>
    </source>
</evidence>
<dbReference type="Gene3D" id="3.40.50.300">
    <property type="entry name" value="P-loop containing nucleotide triphosphate hydrolases"/>
    <property type="match status" value="2"/>
</dbReference>
<feature type="domain" description="ABC transporter" evidence="6">
    <location>
        <begin position="19"/>
        <end position="255"/>
    </location>
</feature>
<protein>
    <submittedName>
        <fullName evidence="7">Multidrug ABC transporter ATP-binding protein</fullName>
    </submittedName>
</protein>
<keyword evidence="2" id="KW-0677">Repeat</keyword>
<evidence type="ECO:0000256" key="5">
    <source>
        <dbReference type="SAM" id="MobiDB-lite"/>
    </source>
</evidence>